<feature type="compositionally biased region" description="Basic and acidic residues" evidence="6">
    <location>
        <begin position="852"/>
        <end position="867"/>
    </location>
</feature>
<sequence>MLIFLDPPSYIVAYNTSSSSINVTWDSTFSGKPPDDNFTGYRVSYREHSLDQEVNYVLCSSADFYTTELTSLYVFTNYCIGIASFTERKVSNTSQCLFITTEEAVPTAPPQNFSIFSTSSTTIGVAWDRLPSEHRRGVILGYKIFYERNARIHRVSRSIESGEQIAEANSVRLDIAGLEKFTNYCVWGVAFNRMGIGNETQVLCISTDEDVPLGSPLNISANSTSSSTIYVQWDTIPAEFIPGILLGFRVYYGNAIEPLSQYNNVTVGTDQLSVDLLKLEASTKYCIQLAGFTRIGDGNRSACFYVTTAEKSGEFIPQPLVEMYYSPTAVKVTWEILNNNRAISGYKLHIVETGRSREPPLAPFEKIIKIQNASQTSLVISNLSIFTRYQIRMAAYSYKEVGDFSFPVIAGTCVCPQYFSVTARPSPLDNGGSRGLTELIAGNIKKSCGFCKEYGETVLNFSKSDEGESSLTFPVSVTTPRGSEFSKFVAILEVPGVVVIRRRNHKSSQGYYEEVITGSFLDKWSFFTVCLLAMYAAGVILWFLETKGNSGELPKCFSKGAYEGFWWAFITMTTVGYGDRCPKSNLAKAFAIVWLLSSVVLLSLLMGEISAALTVMVIQTEAGGPMGGGNKAAAVTNSTEEKLALGPLSSKLKLSTTYSTVEMLVKSLKEGEPGPGKQYSYKKKRVYVVVDMYIPVKRKDLFNGTWFEIAAFLEANINHGVILQGDAYKLASKLQEMIRHDNVQTNFLKSSEDEEEISQMESKESLFFDPTSPFFEYILFSCLCSLGFLLVCGLLYQVLYRKRKSSQCKCPYKEDLERTRRDLKRLVDEFYRSISQVWRKMEKKHKQNHLKQVREKREQREKRSNHC</sequence>
<comment type="caution">
    <text evidence="9">The sequence shown here is derived from an EMBL/GenBank/DDBJ whole genome shotgun (WGS) entry which is preliminary data.</text>
</comment>
<evidence type="ECO:0000256" key="7">
    <source>
        <dbReference type="SAM" id="Phobius"/>
    </source>
</evidence>
<evidence type="ECO:0000313" key="10">
    <source>
        <dbReference type="Proteomes" id="UP001159405"/>
    </source>
</evidence>
<dbReference type="SUPFAM" id="SSF81324">
    <property type="entry name" value="Voltage-gated potassium channels"/>
    <property type="match status" value="1"/>
</dbReference>
<evidence type="ECO:0000259" key="8">
    <source>
        <dbReference type="PROSITE" id="PS50853"/>
    </source>
</evidence>
<gene>
    <name evidence="9" type="ORF">PLOB_00043350</name>
</gene>
<dbReference type="SMART" id="SM00060">
    <property type="entry name" value="FN3"/>
    <property type="match status" value="4"/>
</dbReference>
<dbReference type="CDD" id="cd00063">
    <property type="entry name" value="FN3"/>
    <property type="match status" value="4"/>
</dbReference>
<keyword evidence="10" id="KW-1185">Reference proteome</keyword>
<keyword evidence="2" id="KW-0677">Repeat</keyword>
<keyword evidence="4" id="KW-0675">Receptor</keyword>
<organism evidence="9 10">
    <name type="scientific">Porites lobata</name>
    <dbReference type="NCBI Taxonomy" id="104759"/>
    <lineage>
        <taxon>Eukaryota</taxon>
        <taxon>Metazoa</taxon>
        <taxon>Cnidaria</taxon>
        <taxon>Anthozoa</taxon>
        <taxon>Hexacorallia</taxon>
        <taxon>Scleractinia</taxon>
        <taxon>Fungiina</taxon>
        <taxon>Poritidae</taxon>
        <taxon>Porites</taxon>
    </lineage>
</organism>
<proteinExistence type="predicted"/>
<accession>A0ABN8SEH7</accession>
<dbReference type="InterPro" id="IPR036116">
    <property type="entry name" value="FN3_sf"/>
</dbReference>
<keyword evidence="7" id="KW-0472">Membrane</keyword>
<feature type="compositionally biased region" description="Basic residues" evidence="6">
    <location>
        <begin position="842"/>
        <end position="851"/>
    </location>
</feature>
<keyword evidence="1" id="KW-0732">Signal</keyword>
<feature type="transmembrane region" description="Helical" evidence="7">
    <location>
        <begin position="590"/>
        <end position="618"/>
    </location>
</feature>
<feature type="region of interest" description="Disordered" evidence="6">
    <location>
        <begin position="842"/>
        <end position="867"/>
    </location>
</feature>
<keyword evidence="7" id="KW-1133">Transmembrane helix</keyword>
<dbReference type="InterPro" id="IPR013783">
    <property type="entry name" value="Ig-like_fold"/>
</dbReference>
<dbReference type="Pfam" id="PF07885">
    <property type="entry name" value="Ion_trans_2"/>
    <property type="match status" value="1"/>
</dbReference>
<evidence type="ECO:0000256" key="2">
    <source>
        <dbReference type="ARBA" id="ARBA00022737"/>
    </source>
</evidence>
<feature type="domain" description="Fibronectin type-III" evidence="8">
    <location>
        <begin position="215"/>
        <end position="311"/>
    </location>
</feature>
<evidence type="ECO:0000256" key="6">
    <source>
        <dbReference type="SAM" id="MobiDB-lite"/>
    </source>
</evidence>
<reference evidence="9 10" key="1">
    <citation type="submission" date="2022-05" db="EMBL/GenBank/DDBJ databases">
        <authorList>
            <consortium name="Genoscope - CEA"/>
            <person name="William W."/>
        </authorList>
    </citation>
    <scope>NUCLEOTIDE SEQUENCE [LARGE SCALE GENOMIC DNA]</scope>
</reference>
<dbReference type="EMBL" id="CALNXK010000702">
    <property type="protein sequence ID" value="CAH3189276.1"/>
    <property type="molecule type" value="Genomic_DNA"/>
</dbReference>
<evidence type="ECO:0000256" key="3">
    <source>
        <dbReference type="ARBA" id="ARBA00023157"/>
    </source>
</evidence>
<feature type="domain" description="Fibronectin type-III" evidence="8">
    <location>
        <begin position="7"/>
        <end position="104"/>
    </location>
</feature>
<keyword evidence="5" id="KW-0325">Glycoprotein</keyword>
<dbReference type="PROSITE" id="PS50853">
    <property type="entry name" value="FN3"/>
    <property type="match status" value="4"/>
</dbReference>
<name>A0ABN8SEH7_9CNID</name>
<feature type="domain" description="Fibronectin type-III" evidence="8">
    <location>
        <begin position="316"/>
        <end position="417"/>
    </location>
</feature>
<evidence type="ECO:0000313" key="9">
    <source>
        <dbReference type="EMBL" id="CAH3189276.1"/>
    </source>
</evidence>
<feature type="transmembrane region" description="Helical" evidence="7">
    <location>
        <begin position="777"/>
        <end position="799"/>
    </location>
</feature>
<dbReference type="PANTHER" id="PTHR23036:SF151">
    <property type="entry name" value="FIBRONECTIN TYPE-III DOMAIN-CONTAINING PROTEIN"/>
    <property type="match status" value="1"/>
</dbReference>
<dbReference type="Gene3D" id="1.10.287.70">
    <property type="match status" value="1"/>
</dbReference>
<keyword evidence="7" id="KW-0812">Transmembrane</keyword>
<dbReference type="PANTHER" id="PTHR23036">
    <property type="entry name" value="CYTOKINE RECEPTOR"/>
    <property type="match status" value="1"/>
</dbReference>
<dbReference type="InterPro" id="IPR050379">
    <property type="entry name" value="Type-I_Cytokine_Rcpt"/>
</dbReference>
<protein>
    <recommendedName>
        <fullName evidence="8">Fibronectin type-III domain-containing protein</fullName>
    </recommendedName>
</protein>
<dbReference type="InterPro" id="IPR013099">
    <property type="entry name" value="K_chnl_dom"/>
</dbReference>
<dbReference type="Gene3D" id="2.60.40.10">
    <property type="entry name" value="Immunoglobulins"/>
    <property type="match status" value="4"/>
</dbReference>
<feature type="transmembrane region" description="Helical" evidence="7">
    <location>
        <begin position="524"/>
        <end position="544"/>
    </location>
</feature>
<evidence type="ECO:0000256" key="4">
    <source>
        <dbReference type="ARBA" id="ARBA00023170"/>
    </source>
</evidence>
<evidence type="ECO:0000256" key="5">
    <source>
        <dbReference type="ARBA" id="ARBA00023180"/>
    </source>
</evidence>
<evidence type="ECO:0000256" key="1">
    <source>
        <dbReference type="ARBA" id="ARBA00022729"/>
    </source>
</evidence>
<dbReference type="Proteomes" id="UP001159405">
    <property type="component" value="Unassembled WGS sequence"/>
</dbReference>
<dbReference type="SUPFAM" id="SSF49265">
    <property type="entry name" value="Fibronectin type III"/>
    <property type="match status" value="2"/>
</dbReference>
<feature type="domain" description="Fibronectin type-III" evidence="8">
    <location>
        <begin position="109"/>
        <end position="210"/>
    </location>
</feature>
<dbReference type="Pfam" id="PF00041">
    <property type="entry name" value="fn3"/>
    <property type="match status" value="2"/>
</dbReference>
<dbReference type="InterPro" id="IPR003961">
    <property type="entry name" value="FN3_dom"/>
</dbReference>
<keyword evidence="3" id="KW-1015">Disulfide bond</keyword>